<keyword evidence="2" id="KW-1185">Reference proteome</keyword>
<dbReference type="InterPro" id="IPR037107">
    <property type="entry name" value="Put_OMP_sf"/>
</dbReference>
<dbReference type="EMBL" id="SETE01000004">
    <property type="protein sequence ID" value="RYM33589.1"/>
    <property type="molecule type" value="Genomic_DNA"/>
</dbReference>
<evidence type="ECO:0000313" key="2">
    <source>
        <dbReference type="Proteomes" id="UP000293952"/>
    </source>
</evidence>
<dbReference type="Gene3D" id="2.40.128.140">
    <property type="entry name" value="Outer membrane protein"/>
    <property type="match status" value="1"/>
</dbReference>
<name>A0A4Q4KNT0_9FLAO</name>
<comment type="caution">
    <text evidence="1">The sequence shown here is derived from an EMBL/GenBank/DDBJ whole genome shotgun (WGS) entry which is preliminary data.</text>
</comment>
<accession>A0A4Q4KNT0</accession>
<dbReference type="OrthoDB" id="622552at2"/>
<organism evidence="1 2">
    <name type="scientific">Brumimicrobium glaciale</name>
    <dbReference type="NCBI Taxonomy" id="200475"/>
    <lineage>
        <taxon>Bacteria</taxon>
        <taxon>Pseudomonadati</taxon>
        <taxon>Bacteroidota</taxon>
        <taxon>Flavobacteriia</taxon>
        <taxon>Flavobacteriales</taxon>
        <taxon>Crocinitomicaceae</taxon>
        <taxon>Brumimicrobium</taxon>
    </lineage>
</organism>
<reference evidence="1 2" key="1">
    <citation type="submission" date="2019-02" db="EMBL/GenBank/DDBJ databases">
        <title>Genome sequence of the sea-ice species Brumimicrobium glaciale.</title>
        <authorList>
            <person name="Bowman J.P."/>
        </authorList>
    </citation>
    <scope>NUCLEOTIDE SEQUENCE [LARGE SCALE GENOMIC DNA]</scope>
    <source>
        <strain evidence="1 2">IC156</strain>
    </source>
</reference>
<proteinExistence type="predicted"/>
<evidence type="ECO:0000313" key="1">
    <source>
        <dbReference type="EMBL" id="RYM33589.1"/>
    </source>
</evidence>
<gene>
    <name evidence="1" type="ORF">ERX46_11675</name>
</gene>
<sequence length="320" mass="35965">MKNCLIFFLLLNISIPSSFGQRIDNLSSFRDVPTTQYLRFNYDNDLFVGTDQNYTQGFSLELVSPFLKKNPINYLFFKPKNTETRYGLAIEHNSFTPDRYFVPEIQLGDRPFSATLMLKSFVISTDTIKASRFTSSFIIGMIGQAALGEEIQVGIHKVTDSETPLGWPNQIQNDVVLNYGFGYEKQLVRFRDFFSIQANANGKVGTLFTNGSIGINATIGILNSPFSSIKSKNNFNFYVFAQPLINIIGYDATLQGGVFNRKSPYVISADGIERFTGQFNYGIVMRLKSFYFEYSGALVTREFKTGGSAKWGGIKIGVML</sequence>
<dbReference type="RefSeq" id="WP_130094049.1">
    <property type="nucleotide sequence ID" value="NZ_SETE01000004.1"/>
</dbReference>
<dbReference type="Proteomes" id="UP000293952">
    <property type="component" value="Unassembled WGS sequence"/>
</dbReference>
<protein>
    <submittedName>
        <fullName evidence="1">Lipid A deacylase LpxR family protein</fullName>
    </submittedName>
</protein>
<dbReference type="InterPro" id="IPR018707">
    <property type="entry name" value="LpxR"/>
</dbReference>
<dbReference type="Pfam" id="PF09982">
    <property type="entry name" value="LpxR"/>
    <property type="match status" value="1"/>
</dbReference>
<dbReference type="AlphaFoldDB" id="A0A4Q4KNT0"/>